<dbReference type="STRING" id="623281.SAMN05421747_104226"/>
<dbReference type="PANTHER" id="PTHR11851">
    <property type="entry name" value="METALLOPROTEASE"/>
    <property type="match status" value="1"/>
</dbReference>
<dbReference type="InterPro" id="IPR050361">
    <property type="entry name" value="MPP/UQCRC_Complex"/>
</dbReference>
<name>A0A1I1GQ18_9SPHI</name>
<feature type="domain" description="Peptidase M16 C-terminal" evidence="1">
    <location>
        <begin position="185"/>
        <end position="359"/>
    </location>
</feature>
<evidence type="ECO:0000313" key="2">
    <source>
        <dbReference type="EMBL" id="SFC11353.1"/>
    </source>
</evidence>
<dbReference type="InterPro" id="IPR007863">
    <property type="entry name" value="Peptidase_M16_C"/>
</dbReference>
<evidence type="ECO:0000313" key="3">
    <source>
        <dbReference type="Proteomes" id="UP000199577"/>
    </source>
</evidence>
<gene>
    <name evidence="2" type="ORF">SAMN05421747_104226</name>
</gene>
<dbReference type="AlphaFoldDB" id="A0A1I1GQ18"/>
<dbReference type="SUPFAM" id="SSF63411">
    <property type="entry name" value="LuxS/MPP-like metallohydrolase"/>
    <property type="match status" value="2"/>
</dbReference>
<accession>A0A1I1GQ18</accession>
<organism evidence="2 3">
    <name type="scientific">Parapedobacter composti</name>
    <dbReference type="NCBI Taxonomy" id="623281"/>
    <lineage>
        <taxon>Bacteria</taxon>
        <taxon>Pseudomonadati</taxon>
        <taxon>Bacteroidota</taxon>
        <taxon>Sphingobacteriia</taxon>
        <taxon>Sphingobacteriales</taxon>
        <taxon>Sphingobacteriaceae</taxon>
        <taxon>Parapedobacter</taxon>
    </lineage>
</organism>
<reference evidence="2 3" key="1">
    <citation type="submission" date="2016-10" db="EMBL/GenBank/DDBJ databases">
        <authorList>
            <person name="de Groot N.N."/>
        </authorList>
    </citation>
    <scope>NUCLEOTIDE SEQUENCE [LARGE SCALE GENOMIC DNA]</scope>
    <source>
        <strain evidence="2 3">DSM 22900</strain>
    </source>
</reference>
<evidence type="ECO:0000259" key="1">
    <source>
        <dbReference type="Pfam" id="PF05193"/>
    </source>
</evidence>
<proteinExistence type="predicted"/>
<dbReference type="Proteomes" id="UP000199577">
    <property type="component" value="Unassembled WGS sequence"/>
</dbReference>
<dbReference type="InterPro" id="IPR011249">
    <property type="entry name" value="Metalloenz_LuxS/M16"/>
</dbReference>
<keyword evidence="3" id="KW-1185">Reference proteome</keyword>
<sequence>MPMLDRTLPPAFRPITGFDLIRPRLVTFGNGVKLFVFREGTQDLVRIEWVFNNVFERESQGLLNMAVNELMLEGTSAYSSAQIAELVDFHGAFLVPQFGYDQSTLTLFSLNKHLGNLLPLVKDILTDATFPEAELETYVRNNKQKLQVSLKKNSFVARRLFNKRVFGPTRYGYVPGMADYDRLSDEALLAQFLKQCTADNCTLVVSGNVTDDVIASLERLFGGQWRDETVAPAADNPPVFVPPHALLMVDERKEALQSAIRIGYQSIQRRHPDFPGLQVLNTVLGGYFGSRLMVNIREDKGYTYNISSALVSLKHAAFFTLASEVGVQVTKATLAEIESEIQRLRDEPVDEAELALVRNYMMGAMLGSLENIFSHADLFKNVYFSGLDLDYYDYYTQVVNTITPDTLLRLANTYLDYDKMVKVVVGKLV</sequence>
<dbReference type="Gene3D" id="3.30.830.10">
    <property type="entry name" value="Metalloenzyme, LuxS/M16 peptidase-like"/>
    <property type="match status" value="2"/>
</dbReference>
<dbReference type="EMBL" id="FOLL01000004">
    <property type="protein sequence ID" value="SFC11353.1"/>
    <property type="molecule type" value="Genomic_DNA"/>
</dbReference>
<dbReference type="Pfam" id="PF05193">
    <property type="entry name" value="Peptidase_M16_C"/>
    <property type="match status" value="1"/>
</dbReference>
<dbReference type="GO" id="GO:0046872">
    <property type="term" value="F:metal ion binding"/>
    <property type="evidence" value="ECO:0007669"/>
    <property type="project" value="InterPro"/>
</dbReference>
<protein>
    <submittedName>
        <fullName evidence="2">Predicted Zn-dependent peptidase</fullName>
    </submittedName>
</protein>
<dbReference type="PANTHER" id="PTHR11851:SF224">
    <property type="entry name" value="PROCESSING PROTEASE"/>
    <property type="match status" value="1"/>
</dbReference>